<protein>
    <submittedName>
        <fullName evidence="2">Uncharacterized protein</fullName>
    </submittedName>
</protein>
<dbReference type="EMBL" id="KZ308437">
    <property type="protein sequence ID" value="KAG8229624.1"/>
    <property type="molecule type" value="Genomic_DNA"/>
</dbReference>
<reference evidence="2" key="1">
    <citation type="submission" date="2013-04" db="EMBL/GenBank/DDBJ databases">
        <authorList>
            <person name="Qu J."/>
            <person name="Murali S.C."/>
            <person name="Bandaranaike D."/>
            <person name="Bellair M."/>
            <person name="Blankenburg K."/>
            <person name="Chao H."/>
            <person name="Dinh H."/>
            <person name="Doddapaneni H."/>
            <person name="Downs B."/>
            <person name="Dugan-Rocha S."/>
            <person name="Elkadiri S."/>
            <person name="Gnanaolivu R.D."/>
            <person name="Hernandez B."/>
            <person name="Javaid M."/>
            <person name="Jayaseelan J.C."/>
            <person name="Lee S."/>
            <person name="Li M."/>
            <person name="Ming W."/>
            <person name="Munidasa M."/>
            <person name="Muniz J."/>
            <person name="Nguyen L."/>
            <person name="Ongeri F."/>
            <person name="Osuji N."/>
            <person name="Pu L.-L."/>
            <person name="Puazo M."/>
            <person name="Qu C."/>
            <person name="Quiroz J."/>
            <person name="Raj R."/>
            <person name="Weissenberger G."/>
            <person name="Xin Y."/>
            <person name="Zou X."/>
            <person name="Han Y."/>
            <person name="Richards S."/>
            <person name="Worley K."/>
            <person name="Muzny D."/>
            <person name="Gibbs R."/>
        </authorList>
    </citation>
    <scope>NUCLEOTIDE SEQUENCE</scope>
    <source>
        <strain evidence="2">Sampled in the wild</strain>
    </source>
</reference>
<dbReference type="AlphaFoldDB" id="A0A8K0P3G4"/>
<sequence length="184" mass="19985">MEVETPFEPTLQVVENGVSSSAARAANSPSEDVQMESESLSEVLLQSESWPSSLPSDWVPIIARDSIRQRRQGPQPPFSDVYLAGMPSKRRKVVSNSKHRGSVSQVISDRVRQAVEASGVGTGVSNDGSGAITGPEQLGQAAAGDQALQQAYREHVLVCLRRRIHSDPDFTPERFPNTASYLLK</sequence>
<dbReference type="Proteomes" id="UP000792457">
    <property type="component" value="Unassembled WGS sequence"/>
</dbReference>
<evidence type="ECO:0000256" key="1">
    <source>
        <dbReference type="SAM" id="MobiDB-lite"/>
    </source>
</evidence>
<dbReference type="PANTHER" id="PTHR15204">
    <property type="entry name" value="LARGE PROLINE-RICH PROTEIN BAG6"/>
    <property type="match status" value="1"/>
</dbReference>
<dbReference type="GO" id="GO:0036503">
    <property type="term" value="P:ERAD pathway"/>
    <property type="evidence" value="ECO:0007669"/>
    <property type="project" value="TreeGrafter"/>
</dbReference>
<proteinExistence type="predicted"/>
<organism evidence="2 3">
    <name type="scientific">Ladona fulva</name>
    <name type="common">Scarce chaser dragonfly</name>
    <name type="synonym">Libellula fulva</name>
    <dbReference type="NCBI Taxonomy" id="123851"/>
    <lineage>
        <taxon>Eukaryota</taxon>
        <taxon>Metazoa</taxon>
        <taxon>Ecdysozoa</taxon>
        <taxon>Arthropoda</taxon>
        <taxon>Hexapoda</taxon>
        <taxon>Insecta</taxon>
        <taxon>Pterygota</taxon>
        <taxon>Palaeoptera</taxon>
        <taxon>Odonata</taxon>
        <taxon>Epiprocta</taxon>
        <taxon>Anisoptera</taxon>
        <taxon>Libelluloidea</taxon>
        <taxon>Libellulidae</taxon>
        <taxon>Ladona</taxon>
    </lineage>
</organism>
<accession>A0A8K0P3G4</accession>
<feature type="region of interest" description="Disordered" evidence="1">
    <location>
        <begin position="19"/>
        <end position="40"/>
    </location>
</feature>
<dbReference type="GO" id="GO:0051787">
    <property type="term" value="F:misfolded protein binding"/>
    <property type="evidence" value="ECO:0007669"/>
    <property type="project" value="TreeGrafter"/>
</dbReference>
<reference evidence="2" key="2">
    <citation type="submission" date="2017-10" db="EMBL/GenBank/DDBJ databases">
        <title>Ladona fulva Genome sequencing and assembly.</title>
        <authorList>
            <person name="Murali S."/>
            <person name="Richards S."/>
            <person name="Bandaranaike D."/>
            <person name="Bellair M."/>
            <person name="Blankenburg K."/>
            <person name="Chao H."/>
            <person name="Dinh H."/>
            <person name="Doddapaneni H."/>
            <person name="Dugan-Rocha S."/>
            <person name="Elkadiri S."/>
            <person name="Gnanaolivu R."/>
            <person name="Hernandez B."/>
            <person name="Skinner E."/>
            <person name="Javaid M."/>
            <person name="Lee S."/>
            <person name="Li M."/>
            <person name="Ming W."/>
            <person name="Munidasa M."/>
            <person name="Muniz J."/>
            <person name="Nguyen L."/>
            <person name="Hughes D."/>
            <person name="Osuji N."/>
            <person name="Pu L.-L."/>
            <person name="Puazo M."/>
            <person name="Qu C."/>
            <person name="Quiroz J."/>
            <person name="Raj R."/>
            <person name="Weissenberger G."/>
            <person name="Xin Y."/>
            <person name="Zou X."/>
            <person name="Han Y."/>
            <person name="Worley K."/>
            <person name="Muzny D."/>
            <person name="Gibbs R."/>
        </authorList>
    </citation>
    <scope>NUCLEOTIDE SEQUENCE</scope>
    <source>
        <strain evidence="2">Sampled in the wild</strain>
    </source>
</reference>
<comment type="caution">
    <text evidence="2">The sequence shown here is derived from an EMBL/GenBank/DDBJ whole genome shotgun (WGS) entry which is preliminary data.</text>
</comment>
<name>A0A8K0P3G4_LADFU</name>
<evidence type="ECO:0000313" key="3">
    <source>
        <dbReference type="Proteomes" id="UP000792457"/>
    </source>
</evidence>
<dbReference type="OrthoDB" id="1885901at2759"/>
<evidence type="ECO:0000313" key="2">
    <source>
        <dbReference type="EMBL" id="KAG8229624.1"/>
    </source>
</evidence>
<dbReference type="PANTHER" id="PTHR15204:SF0">
    <property type="entry name" value="LARGE PROLINE-RICH PROTEIN BAG6"/>
    <property type="match status" value="1"/>
</dbReference>
<gene>
    <name evidence="2" type="ORF">J437_LFUL002349</name>
</gene>
<dbReference type="GO" id="GO:0071818">
    <property type="term" value="C:BAT3 complex"/>
    <property type="evidence" value="ECO:0007669"/>
    <property type="project" value="TreeGrafter"/>
</dbReference>
<keyword evidence="3" id="KW-1185">Reference proteome</keyword>
<dbReference type="GO" id="GO:0031593">
    <property type="term" value="F:polyubiquitin modification-dependent protein binding"/>
    <property type="evidence" value="ECO:0007669"/>
    <property type="project" value="TreeGrafter"/>
</dbReference>